<dbReference type="PROSITE" id="PS50005">
    <property type="entry name" value="TPR"/>
    <property type="match status" value="2"/>
</dbReference>
<dbReference type="SMART" id="SM00028">
    <property type="entry name" value="TPR"/>
    <property type="match status" value="4"/>
</dbReference>
<dbReference type="Pfam" id="PF14559">
    <property type="entry name" value="TPR_19"/>
    <property type="match status" value="1"/>
</dbReference>
<dbReference type="InterPro" id="IPR019734">
    <property type="entry name" value="TPR_rpt"/>
</dbReference>
<evidence type="ECO:0000313" key="2">
    <source>
        <dbReference type="EMBL" id="KGE86194.1"/>
    </source>
</evidence>
<evidence type="ECO:0000313" key="3">
    <source>
        <dbReference type="Proteomes" id="UP000029736"/>
    </source>
</evidence>
<dbReference type="Proteomes" id="UP000029736">
    <property type="component" value="Unassembled WGS sequence"/>
</dbReference>
<dbReference type="RefSeq" id="WP_044225612.1">
    <property type="nucleotide sequence ID" value="NZ_JBKAGJ010000013.1"/>
</dbReference>
<gene>
    <name evidence="2" type="ORF">IX84_22445</name>
</gene>
<feature type="repeat" description="TPR" evidence="1">
    <location>
        <begin position="99"/>
        <end position="132"/>
    </location>
</feature>
<dbReference type="Gene3D" id="1.25.40.10">
    <property type="entry name" value="Tetratricopeptide repeat domain"/>
    <property type="match status" value="1"/>
</dbReference>
<keyword evidence="3" id="KW-1185">Reference proteome</keyword>
<evidence type="ECO:0000256" key="1">
    <source>
        <dbReference type="PROSITE-ProRule" id="PRU00339"/>
    </source>
</evidence>
<dbReference type="SUPFAM" id="SSF48452">
    <property type="entry name" value="TPR-like"/>
    <property type="match status" value="1"/>
</dbReference>
<proteinExistence type="predicted"/>
<feature type="repeat" description="TPR" evidence="1">
    <location>
        <begin position="168"/>
        <end position="201"/>
    </location>
</feature>
<dbReference type="InterPro" id="IPR011990">
    <property type="entry name" value="TPR-like_helical_dom_sf"/>
</dbReference>
<reference evidence="2 3" key="1">
    <citation type="journal article" date="2014" name="Int. J. Syst. Evol. Microbiol.">
        <title>Phaeodactylibacter xiamenensis gen. nov., sp. nov., a member of the family Saprospiraceae isolated from the marine alga Phaeodactylum tricornutum.</title>
        <authorList>
            <person name="Chen Z.Jr."/>
            <person name="Lei X."/>
            <person name="Lai Q."/>
            <person name="Li Y."/>
            <person name="Zhang B."/>
            <person name="Zhang J."/>
            <person name="Zhang H."/>
            <person name="Yang L."/>
            <person name="Zheng W."/>
            <person name="Tian Y."/>
            <person name="Yu Z."/>
            <person name="Xu H.Jr."/>
            <person name="Zheng T."/>
        </authorList>
    </citation>
    <scope>NUCLEOTIDE SEQUENCE [LARGE SCALE GENOMIC DNA]</scope>
    <source>
        <strain evidence="2 3">KD52</strain>
    </source>
</reference>
<accession>A0A098S1F0</accession>
<dbReference type="OrthoDB" id="1287940at2"/>
<dbReference type="STRING" id="1524460.IX84_22445"/>
<dbReference type="PANTHER" id="PTHR44395">
    <property type="match status" value="1"/>
</dbReference>
<organism evidence="2 3">
    <name type="scientific">Phaeodactylibacter xiamenensis</name>
    <dbReference type="NCBI Taxonomy" id="1524460"/>
    <lineage>
        <taxon>Bacteria</taxon>
        <taxon>Pseudomonadati</taxon>
        <taxon>Bacteroidota</taxon>
        <taxon>Saprospiria</taxon>
        <taxon>Saprospirales</taxon>
        <taxon>Haliscomenobacteraceae</taxon>
        <taxon>Phaeodactylibacter</taxon>
    </lineage>
</organism>
<keyword evidence="1" id="KW-0802">TPR repeat</keyword>
<sequence length="356" mass="40389">MKINLKKDAFLGQLFPGLKDDDWQDDSRLAQYLRNAYSRGGYTPEVKIEDDIVQISVDEQEVSKVNKVYQSALYLASKGAYDRAKVIIKPLLDEGTQNAELFRVYGQCLAEEGDKEGAMNYLIDALKWDPNHTESLIVMGNLYAEGKGDLETAQVFFDKVMELEPDNYLALNNIGGVLSKSGQLEQGAVFFKRALEAEPNFPFALYGLALTSFKTADYAECFDYCCRAMSSAGKDDQFRTLIRPLRGLMIETASYYAETVAAEELYHSLHQELENATGRLIEIEPSDNIPTAAKLEVAEYKKRDVHRVLYKPKYTAVAHLIMHEMIHLELIMEAREIDENQLFSRPLHNQQRGTAR</sequence>
<dbReference type="Pfam" id="PF13181">
    <property type="entry name" value="TPR_8"/>
    <property type="match status" value="1"/>
</dbReference>
<dbReference type="EMBL" id="JPOS01000081">
    <property type="protein sequence ID" value="KGE86194.1"/>
    <property type="molecule type" value="Genomic_DNA"/>
</dbReference>
<name>A0A098S1F0_9BACT</name>
<dbReference type="AlphaFoldDB" id="A0A098S1F0"/>
<dbReference type="PANTHER" id="PTHR44395:SF1">
    <property type="entry name" value="PROTEIN O-MANNOSYL-TRANSFERASE TMTC3"/>
    <property type="match status" value="1"/>
</dbReference>
<comment type="caution">
    <text evidence="2">The sequence shown here is derived from an EMBL/GenBank/DDBJ whole genome shotgun (WGS) entry which is preliminary data.</text>
</comment>
<protein>
    <submittedName>
        <fullName evidence="2">Uncharacterized protein</fullName>
    </submittedName>
</protein>